<gene>
    <name evidence="2" type="ORF">M6D93_16855</name>
</gene>
<organism evidence="2 3">
    <name type="scientific">Jatrophihabitans telluris</name>
    <dbReference type="NCBI Taxonomy" id="2038343"/>
    <lineage>
        <taxon>Bacteria</taxon>
        <taxon>Bacillati</taxon>
        <taxon>Actinomycetota</taxon>
        <taxon>Actinomycetes</taxon>
        <taxon>Jatrophihabitantales</taxon>
        <taxon>Jatrophihabitantaceae</taxon>
        <taxon>Jatrophihabitans</taxon>
    </lineage>
</organism>
<feature type="region of interest" description="Disordered" evidence="1">
    <location>
        <begin position="118"/>
        <end position="153"/>
    </location>
</feature>
<proteinExistence type="predicted"/>
<dbReference type="Gene3D" id="1.10.287.1700">
    <property type="match status" value="1"/>
</dbReference>
<dbReference type="Proteomes" id="UP001056336">
    <property type="component" value="Chromosome"/>
</dbReference>
<dbReference type="InterPro" id="IPR053716">
    <property type="entry name" value="Flag_assembly_chemotaxis_eff"/>
</dbReference>
<keyword evidence="3" id="KW-1185">Reference proteome</keyword>
<protein>
    <recommendedName>
        <fullName evidence="4">Flagellar FliJ protein</fullName>
    </recommendedName>
</protein>
<evidence type="ECO:0000313" key="2">
    <source>
        <dbReference type="EMBL" id="UQX87954.1"/>
    </source>
</evidence>
<name>A0ABY4QYL4_9ACTN</name>
<feature type="compositionally biased region" description="Basic and acidic residues" evidence="1">
    <location>
        <begin position="118"/>
        <end position="129"/>
    </location>
</feature>
<evidence type="ECO:0008006" key="4">
    <source>
        <dbReference type="Google" id="ProtNLM"/>
    </source>
</evidence>
<reference evidence="2" key="2">
    <citation type="submission" date="2022-05" db="EMBL/GenBank/DDBJ databases">
        <authorList>
            <person name="Kim J.-S."/>
            <person name="Lee K."/>
            <person name="Suh M."/>
            <person name="Eom M."/>
            <person name="Kim J.-S."/>
            <person name="Kim D.-S."/>
            <person name="Ko S.-H."/>
            <person name="Shin Y."/>
            <person name="Lee J.-S."/>
        </authorList>
    </citation>
    <scope>NUCLEOTIDE SEQUENCE</scope>
    <source>
        <strain evidence="2">N237</strain>
    </source>
</reference>
<sequence>MTTRRWLPVMVRAREAAEDAAAQRLAQARREAASAITAERAESSRLDGMTALESSSVQGFLAHEAARTAAAATYSATLQRVGFAQERVGQQVTELSAAARARRTVEKLSERVAAEAKAEGLARAQREADDTGASRFTARNNEKLAASTRLEAS</sequence>
<evidence type="ECO:0000256" key="1">
    <source>
        <dbReference type="SAM" id="MobiDB-lite"/>
    </source>
</evidence>
<dbReference type="RefSeq" id="WP_249770984.1">
    <property type="nucleotide sequence ID" value="NZ_CP097332.1"/>
</dbReference>
<reference evidence="2" key="1">
    <citation type="journal article" date="2018" name="Int. J. Syst. Evol. Microbiol.">
        <title>Jatrophihabitans telluris sp. nov., isolated from sediment soil of lava forest wetlands and the emended description of the genus Jatrophihabitans.</title>
        <authorList>
            <person name="Lee K.C."/>
            <person name="Suh M.K."/>
            <person name="Eom M.K."/>
            <person name="Kim K.K."/>
            <person name="Kim J.S."/>
            <person name="Kim D.S."/>
            <person name="Ko S.H."/>
            <person name="Shin Y.K."/>
            <person name="Lee J.S."/>
        </authorList>
    </citation>
    <scope>NUCLEOTIDE SEQUENCE</scope>
    <source>
        <strain evidence="2">N237</strain>
    </source>
</reference>
<dbReference type="EMBL" id="CP097332">
    <property type="protein sequence ID" value="UQX87954.1"/>
    <property type="molecule type" value="Genomic_DNA"/>
</dbReference>
<evidence type="ECO:0000313" key="3">
    <source>
        <dbReference type="Proteomes" id="UP001056336"/>
    </source>
</evidence>
<accession>A0ABY4QYL4</accession>